<keyword evidence="7" id="KW-0812">Transmembrane</keyword>
<keyword evidence="15" id="KW-0843">Virulence</keyword>
<feature type="domain" description="Tyrosinase copper-binding" evidence="25">
    <location>
        <begin position="122"/>
        <end position="139"/>
    </location>
</feature>
<dbReference type="Pfam" id="PF00067">
    <property type="entry name" value="p450"/>
    <property type="match status" value="1"/>
</dbReference>
<dbReference type="SUPFAM" id="SSF55895">
    <property type="entry name" value="Ribonuclease Rh-like"/>
    <property type="match status" value="1"/>
</dbReference>
<dbReference type="EC" id="4.6.1.19" evidence="5"/>
<dbReference type="GO" id="GO:0020037">
    <property type="term" value="F:heme binding"/>
    <property type="evidence" value="ECO:0007669"/>
    <property type="project" value="InterPro"/>
</dbReference>
<evidence type="ECO:0000256" key="24">
    <source>
        <dbReference type="SAM" id="SignalP"/>
    </source>
</evidence>
<evidence type="ECO:0000259" key="25">
    <source>
        <dbReference type="PROSITE" id="PS00497"/>
    </source>
</evidence>
<dbReference type="CDD" id="cd01061">
    <property type="entry name" value="RNase_T2_euk"/>
    <property type="match status" value="1"/>
</dbReference>
<comment type="similarity">
    <text evidence="4">Belongs to the cytochrome P450 family.</text>
</comment>
<comment type="cofactor">
    <cofactor evidence="1 21">
        <name>heme</name>
        <dbReference type="ChEBI" id="CHEBI:30413"/>
    </cofactor>
</comment>
<keyword evidence="17" id="KW-0472">Membrane</keyword>
<evidence type="ECO:0000313" key="27">
    <source>
        <dbReference type="EMBL" id="ESZ90191.1"/>
    </source>
</evidence>
<dbReference type="PRINTS" id="PR00463">
    <property type="entry name" value="EP450I"/>
</dbReference>
<organism evidence="27 28">
    <name type="scientific">Sclerotinia borealis (strain F-4128)</name>
    <dbReference type="NCBI Taxonomy" id="1432307"/>
    <lineage>
        <taxon>Eukaryota</taxon>
        <taxon>Fungi</taxon>
        <taxon>Dikarya</taxon>
        <taxon>Ascomycota</taxon>
        <taxon>Pezizomycotina</taxon>
        <taxon>Leotiomycetes</taxon>
        <taxon>Helotiales</taxon>
        <taxon>Sclerotiniaceae</taxon>
        <taxon>Sclerotinia</taxon>
    </lineage>
</organism>
<keyword evidence="11" id="KW-0378">Hydrolase</keyword>
<dbReference type="InterPro" id="IPR050121">
    <property type="entry name" value="Cytochrome_P450_monoxygenase"/>
</dbReference>
<keyword evidence="12" id="KW-1133">Transmembrane helix</keyword>
<dbReference type="InterPro" id="IPR001128">
    <property type="entry name" value="Cyt_P450"/>
</dbReference>
<dbReference type="GO" id="GO:0016020">
    <property type="term" value="C:membrane"/>
    <property type="evidence" value="ECO:0007669"/>
    <property type="project" value="UniProtKB-SubCell"/>
</dbReference>
<dbReference type="GO" id="GO:0003723">
    <property type="term" value="F:RNA binding"/>
    <property type="evidence" value="ECO:0007669"/>
    <property type="project" value="InterPro"/>
</dbReference>
<keyword evidence="28" id="KW-1185">Reference proteome</keyword>
<feature type="signal peptide" evidence="24">
    <location>
        <begin position="1"/>
        <end position="21"/>
    </location>
</feature>
<evidence type="ECO:0000256" key="20">
    <source>
        <dbReference type="ARBA" id="ARBA00023239"/>
    </source>
</evidence>
<evidence type="ECO:0000256" key="21">
    <source>
        <dbReference type="PIRSR" id="PIRSR602401-1"/>
    </source>
</evidence>
<dbReference type="PROSITE" id="PS00498">
    <property type="entry name" value="TYROSINASE_2"/>
    <property type="match status" value="1"/>
</dbReference>
<dbReference type="Gene3D" id="1.10.630.10">
    <property type="entry name" value="Cytochrome P450"/>
    <property type="match status" value="1"/>
</dbReference>
<dbReference type="InterPro" id="IPR036396">
    <property type="entry name" value="Cyt_P450_sf"/>
</dbReference>
<dbReference type="PANTHER" id="PTHR24305:SF157">
    <property type="entry name" value="N-ACETYLTRYPTOPHAN 6-HYDROXYLASE IVOC-RELATED"/>
    <property type="match status" value="1"/>
</dbReference>
<dbReference type="InterPro" id="IPR036430">
    <property type="entry name" value="RNase_T2-like_sf"/>
</dbReference>
<feature type="active site" evidence="22">
    <location>
        <position position="563"/>
    </location>
</feature>
<keyword evidence="13" id="KW-0560">Oxidoreductase</keyword>
<dbReference type="OrthoDB" id="3945418at2759"/>
<evidence type="ECO:0000256" key="13">
    <source>
        <dbReference type="ARBA" id="ARBA00023002"/>
    </source>
</evidence>
<protein>
    <recommendedName>
        <fullName evidence="5">ribonuclease T2</fullName>
        <ecNumber evidence="5">4.6.1.19</ecNumber>
    </recommendedName>
</protein>
<dbReference type="InterPro" id="IPR017972">
    <property type="entry name" value="Cyt_P450_CS"/>
</dbReference>
<keyword evidence="20" id="KW-0456">Lyase</keyword>
<keyword evidence="6 21" id="KW-0349">Heme</keyword>
<dbReference type="SUPFAM" id="SSF48264">
    <property type="entry name" value="Cytochrome P450"/>
    <property type="match status" value="1"/>
</dbReference>
<dbReference type="GO" id="GO:0016787">
    <property type="term" value="F:hydrolase activity"/>
    <property type="evidence" value="ECO:0007669"/>
    <property type="project" value="UniProtKB-KW"/>
</dbReference>
<dbReference type="PRINTS" id="PR00385">
    <property type="entry name" value="P450"/>
</dbReference>
<dbReference type="FunFam" id="3.90.730.10:FF:000004">
    <property type="entry name" value="Ribonuclease T2-like"/>
    <property type="match status" value="1"/>
</dbReference>
<evidence type="ECO:0000256" key="4">
    <source>
        <dbReference type="ARBA" id="ARBA00010617"/>
    </source>
</evidence>
<evidence type="ECO:0000256" key="17">
    <source>
        <dbReference type="ARBA" id="ARBA00023136"/>
    </source>
</evidence>
<evidence type="ECO:0000256" key="10">
    <source>
        <dbReference type="ARBA" id="ARBA00022759"/>
    </source>
</evidence>
<evidence type="ECO:0000256" key="8">
    <source>
        <dbReference type="ARBA" id="ARBA00022722"/>
    </source>
</evidence>
<dbReference type="CDD" id="cd11062">
    <property type="entry name" value="CYP58-like"/>
    <property type="match status" value="1"/>
</dbReference>
<dbReference type="PROSITE" id="PS00497">
    <property type="entry name" value="TYROSINASE_1"/>
    <property type="match status" value="1"/>
</dbReference>
<evidence type="ECO:0000313" key="28">
    <source>
        <dbReference type="Proteomes" id="UP000019487"/>
    </source>
</evidence>
<dbReference type="PANTHER" id="PTHR24305">
    <property type="entry name" value="CYTOCHROME P450"/>
    <property type="match status" value="1"/>
</dbReference>
<keyword evidence="19" id="KW-0325">Glycoprotein</keyword>
<dbReference type="PRINTS" id="PR00092">
    <property type="entry name" value="TYROSINASE"/>
</dbReference>
<evidence type="ECO:0000256" key="22">
    <source>
        <dbReference type="PIRSR" id="PIRSR633697-1"/>
    </source>
</evidence>
<keyword evidence="9 21" id="KW-0479">Metal-binding</keyword>
<keyword evidence="14 21" id="KW-0408">Iron</keyword>
<name>W9C2S2_SCLBF</name>
<evidence type="ECO:0000256" key="11">
    <source>
        <dbReference type="ARBA" id="ARBA00022801"/>
    </source>
</evidence>
<evidence type="ECO:0000256" key="2">
    <source>
        <dbReference type="ARBA" id="ARBA00004167"/>
    </source>
</evidence>
<keyword evidence="10" id="KW-0255">Endonuclease</keyword>
<dbReference type="FunFam" id="1.10.630.10:FF:000069">
    <property type="entry name" value="Cytochrome P450, putative (Eurofung)"/>
    <property type="match status" value="1"/>
</dbReference>
<dbReference type="EMBL" id="AYSA01000676">
    <property type="protein sequence ID" value="ESZ90191.1"/>
    <property type="molecule type" value="Genomic_DNA"/>
</dbReference>
<comment type="caution">
    <text evidence="27">The sequence shown here is derived from an EMBL/GenBank/DDBJ whole genome shotgun (WGS) entry which is preliminary data.</text>
</comment>
<keyword evidence="8" id="KW-0540">Nuclease</keyword>
<feature type="binding site" description="axial binding residue" evidence="21">
    <location>
        <position position="1088"/>
    </location>
    <ligand>
        <name>heme</name>
        <dbReference type="ChEBI" id="CHEBI:30413"/>
    </ligand>
    <ligandPart>
        <name>Fe</name>
        <dbReference type="ChEBI" id="CHEBI:18248"/>
    </ligandPart>
</feature>
<feature type="domain" description="Tyrosinase copper-binding" evidence="26">
    <location>
        <begin position="317"/>
        <end position="328"/>
    </location>
</feature>
<evidence type="ECO:0000256" key="23">
    <source>
        <dbReference type="RuleBase" id="RU004328"/>
    </source>
</evidence>
<feature type="chain" id="PRO_5004918724" description="ribonuclease T2" evidence="24">
    <location>
        <begin position="22"/>
        <end position="1142"/>
    </location>
</feature>
<dbReference type="InterPro" id="IPR002401">
    <property type="entry name" value="Cyt_P450_E_grp-I"/>
</dbReference>
<dbReference type="STRING" id="1432307.W9C2S2"/>
<dbReference type="GO" id="GO:0005506">
    <property type="term" value="F:iron ion binding"/>
    <property type="evidence" value="ECO:0007669"/>
    <property type="project" value="InterPro"/>
</dbReference>
<evidence type="ECO:0000256" key="7">
    <source>
        <dbReference type="ARBA" id="ARBA00022692"/>
    </source>
</evidence>
<dbReference type="InterPro" id="IPR001568">
    <property type="entry name" value="RNase_T2-like"/>
</dbReference>
<dbReference type="Proteomes" id="UP000019487">
    <property type="component" value="Unassembled WGS sequence"/>
</dbReference>
<keyword evidence="24" id="KW-0732">Signal</keyword>
<dbReference type="InterPro" id="IPR002227">
    <property type="entry name" value="Tyrosinase_Cu-bd"/>
</dbReference>
<feature type="active site" evidence="22">
    <location>
        <position position="501"/>
    </location>
</feature>
<evidence type="ECO:0000256" key="14">
    <source>
        <dbReference type="ARBA" id="ARBA00023004"/>
    </source>
</evidence>
<dbReference type="SUPFAM" id="SSF48056">
    <property type="entry name" value="Di-copper centre-containing domain"/>
    <property type="match status" value="1"/>
</dbReference>
<evidence type="ECO:0000256" key="6">
    <source>
        <dbReference type="ARBA" id="ARBA00022617"/>
    </source>
</evidence>
<proteinExistence type="inferred from homology"/>
<dbReference type="GO" id="GO:0033897">
    <property type="term" value="F:ribonuclease T2 activity"/>
    <property type="evidence" value="ECO:0007669"/>
    <property type="project" value="UniProtKB-EC"/>
</dbReference>
<dbReference type="InterPro" id="IPR018188">
    <property type="entry name" value="RNase_T2_His_AS_1"/>
</dbReference>
<keyword evidence="18" id="KW-1015">Disulfide bond</keyword>
<evidence type="ECO:0000256" key="16">
    <source>
        <dbReference type="ARBA" id="ARBA00023033"/>
    </source>
</evidence>
<evidence type="ECO:0000256" key="3">
    <source>
        <dbReference type="ARBA" id="ARBA00007469"/>
    </source>
</evidence>
<dbReference type="GO" id="GO:0004497">
    <property type="term" value="F:monooxygenase activity"/>
    <property type="evidence" value="ECO:0007669"/>
    <property type="project" value="UniProtKB-KW"/>
</dbReference>
<comment type="similarity">
    <text evidence="3 23">Belongs to the RNase T2 family.</text>
</comment>
<evidence type="ECO:0000256" key="5">
    <source>
        <dbReference type="ARBA" id="ARBA00012571"/>
    </source>
</evidence>
<evidence type="ECO:0000256" key="9">
    <source>
        <dbReference type="ARBA" id="ARBA00022723"/>
    </source>
</evidence>
<gene>
    <name evidence="27" type="ORF">SBOR_9427</name>
</gene>
<dbReference type="Gene3D" id="3.90.730.10">
    <property type="entry name" value="Ribonuclease T2-like"/>
    <property type="match status" value="1"/>
</dbReference>
<evidence type="ECO:0000256" key="15">
    <source>
        <dbReference type="ARBA" id="ARBA00023026"/>
    </source>
</evidence>
<sequence>MNFIFLGVFSTLLVLQSYVVAIEAASYQSYPPDAVDKLAAKGLAKLAAFQAAHDPNNTCTIKTAIKRREWSDLSGADRIAYTNAVLCLQSKQPITPHEVVSGARSRFDDFVATHINQTLSIHGTGNFLGWHRYYVHTYEKALRKECGYKGYQPYWNWGKYADDPLRSPLFDGSPTSISGNGLYYNHTGVLLPGAPAPFNIIPPGVGGGCVTTGPFKNMTVHLGPVAGTISGTPVNAQADGFGYNPRCLRRDVNVHSAAVTKTNYTYDLITNPSNADIYWFETDMQGLLSKGEWGVHTGGHYTVGADPGGDFFTSSGDPAFYLHHGMIDRVWWIWQMQDLAKRQNAISGTITMNNSPPGRNTTLEDLQDVGYNAGPVPLKDLMSTLGGLNGELCYIYVTIMATNTTSSVSSIRRFVSFAGGLLSQIPIINNLSSSSSAGTTPRPYIPFGNAPSCPSNSPLSCHNSTTAPDSCCFIYPGGQLLQTQFWDYSPAIGPVDSWTLHGLWPDLCDGSYPTYCHETPRYHNITSILTAASQTDLLSYMHEYWLPNRGSAETFWEHEMNKHGTCVNTLAPSCYGDGYEAGDEVVDFFTRTVKLFKELDTYTALEKAGIVPSYTATYTERQIQSALTAVTGSEVVLGCSYGRLNQAWYSFNVKGSLQLGEFVATAPAGKGGRGTCPRRGINPIAKFPGPKLAAVSILYEIYHEIILGGQYTFKIRKLHEEYGPIIRINPWELHVNDPDYYDELYVARGKKRDKYLYYTQQFGNSESMIGTVSHDHHRLRRGAMNRYFSKASVIRLEPLIQKHVDSLALRLDSYRDTKKPVNLSWAFSCFTNDVISEYALGKSHNYVVNSEDFYTDFHEAIVNISKISHILKVFPWIFRALQNMPMWAVKLLDQKYVSTVELQMNMQAQVGAIISGKNTDYERSSHPTIFHEILSSDLPPFEKSLDRLWQEGQTIIGAGTETTAWTLSVITYYVLANPDILSKLLAEMEGKSGLKELEQLPYLTAVIQEGLRLSFGVVAHLQRVSPDQVLRYKDWEIPPGTPVSMSSFLQHLDPRIFSSPTTFSPARFLENPSLCKYVVSFSKGSRQCLGINLAWAELYLCVKGIAGGLDLVLHDTDLGDVECTSDYFLPANSGRGVRVLVG</sequence>
<evidence type="ECO:0000256" key="19">
    <source>
        <dbReference type="ARBA" id="ARBA00023180"/>
    </source>
</evidence>
<comment type="subcellular location">
    <subcellularLocation>
        <location evidence="2">Membrane</location>
        <topology evidence="2">Single-pass membrane protein</topology>
    </subcellularLocation>
</comment>
<evidence type="ECO:0000256" key="12">
    <source>
        <dbReference type="ARBA" id="ARBA00022989"/>
    </source>
</evidence>
<feature type="active site" evidence="22">
    <location>
        <position position="559"/>
    </location>
</feature>
<dbReference type="HOGENOM" id="CLU_277589_0_0_1"/>
<dbReference type="PROSITE" id="PS00086">
    <property type="entry name" value="CYTOCHROME_P450"/>
    <property type="match status" value="1"/>
</dbReference>
<dbReference type="AlphaFoldDB" id="W9C2S2"/>
<dbReference type="Pfam" id="PF00264">
    <property type="entry name" value="Tyrosinase"/>
    <property type="match status" value="1"/>
</dbReference>
<keyword evidence="16" id="KW-0503">Monooxygenase</keyword>
<dbReference type="Gene3D" id="1.10.1280.10">
    <property type="entry name" value="Di-copper center containing domain from catechol oxidase"/>
    <property type="match status" value="1"/>
</dbReference>
<dbReference type="GO" id="GO:0016705">
    <property type="term" value="F:oxidoreductase activity, acting on paired donors, with incorporation or reduction of molecular oxygen"/>
    <property type="evidence" value="ECO:0007669"/>
    <property type="project" value="InterPro"/>
</dbReference>
<evidence type="ECO:0000256" key="18">
    <source>
        <dbReference type="ARBA" id="ARBA00023157"/>
    </source>
</evidence>
<dbReference type="InterPro" id="IPR033697">
    <property type="entry name" value="Ribonuclease_T2_eukaryotic"/>
</dbReference>
<dbReference type="Pfam" id="PF00445">
    <property type="entry name" value="Ribonuclease_T2"/>
    <property type="match status" value="1"/>
</dbReference>
<dbReference type="PROSITE" id="PS00530">
    <property type="entry name" value="RNASE_T2_1"/>
    <property type="match status" value="1"/>
</dbReference>
<dbReference type="InterPro" id="IPR008922">
    <property type="entry name" value="Di-copper_centre_dom_sf"/>
</dbReference>
<evidence type="ECO:0000256" key="1">
    <source>
        <dbReference type="ARBA" id="ARBA00001971"/>
    </source>
</evidence>
<reference evidence="27 28" key="1">
    <citation type="journal article" date="2014" name="Genome Announc.">
        <title>Draft genome sequence of Sclerotinia borealis, a psychrophilic plant pathogenic fungus.</title>
        <authorList>
            <person name="Mardanov A.V."/>
            <person name="Beletsky A.V."/>
            <person name="Kadnikov V.V."/>
            <person name="Ignatov A.N."/>
            <person name="Ravin N.V."/>
        </authorList>
    </citation>
    <scope>NUCLEOTIDE SEQUENCE [LARGE SCALE GENOMIC DNA]</scope>
    <source>
        <strain evidence="28">F-4157</strain>
    </source>
</reference>
<accession>W9C2S2</accession>
<evidence type="ECO:0000259" key="26">
    <source>
        <dbReference type="PROSITE" id="PS00498"/>
    </source>
</evidence>